<evidence type="ECO:0000256" key="1">
    <source>
        <dbReference type="ARBA" id="ARBA00001929"/>
    </source>
</evidence>
<dbReference type="EMBL" id="JALJOU010000070">
    <property type="protein sequence ID" value="KAK9825867.1"/>
    <property type="molecule type" value="Genomic_DNA"/>
</dbReference>
<evidence type="ECO:0000259" key="13">
    <source>
        <dbReference type="Pfam" id="PF01077"/>
    </source>
</evidence>
<feature type="domain" description="Nitrite/Sulfite reductase ferredoxin-like" evidence="14">
    <location>
        <begin position="420"/>
        <end position="483"/>
    </location>
</feature>
<dbReference type="GO" id="GO:0020037">
    <property type="term" value="F:heme binding"/>
    <property type="evidence" value="ECO:0007669"/>
    <property type="project" value="InterPro"/>
</dbReference>
<protein>
    <recommendedName>
        <fullName evidence="11">Ferredoxin--nitrite reductase, chloroplastic</fullName>
        <ecNumber evidence="10">1.7.7.1</ecNumber>
    </recommendedName>
</protein>
<evidence type="ECO:0000256" key="11">
    <source>
        <dbReference type="ARBA" id="ARBA00040459"/>
    </source>
</evidence>
<dbReference type="PROSITE" id="PS00365">
    <property type="entry name" value="NIR_SIR"/>
    <property type="match status" value="1"/>
</dbReference>
<dbReference type="InterPro" id="IPR006066">
    <property type="entry name" value="NO2/SO3_Rdtase_FeS/sirohaem_BS"/>
</dbReference>
<feature type="domain" description="Nitrite/sulphite reductase 4Fe-4S" evidence="13">
    <location>
        <begin position="494"/>
        <end position="594"/>
    </location>
</feature>
<dbReference type="Pfam" id="PF01077">
    <property type="entry name" value="NIR_SIR"/>
    <property type="match status" value="2"/>
</dbReference>
<accession>A0AAW1QWJ5</accession>
<name>A0AAW1QWJ5_9CHLO</name>
<gene>
    <name evidence="15" type="ORF">WJX81_006585</name>
</gene>
<feature type="domain" description="Nitrite/Sulfite reductase ferredoxin-like" evidence="14">
    <location>
        <begin position="162"/>
        <end position="227"/>
    </location>
</feature>
<dbReference type="SUPFAM" id="SSF55124">
    <property type="entry name" value="Nitrite/Sulfite reductase N-terminal domain-like"/>
    <property type="match status" value="2"/>
</dbReference>
<dbReference type="PANTHER" id="PTHR32439">
    <property type="entry name" value="FERREDOXIN--NITRITE REDUCTASE, CHLOROPLASTIC"/>
    <property type="match status" value="1"/>
</dbReference>
<keyword evidence="6" id="KW-0479">Metal-binding</keyword>
<evidence type="ECO:0000313" key="16">
    <source>
        <dbReference type="Proteomes" id="UP001445335"/>
    </source>
</evidence>
<evidence type="ECO:0000256" key="10">
    <source>
        <dbReference type="ARBA" id="ARBA00038893"/>
    </source>
</evidence>
<dbReference type="InterPro" id="IPR036136">
    <property type="entry name" value="Nit/Sulf_reduc_fer-like_dom_sf"/>
</dbReference>
<dbReference type="InterPro" id="IPR006067">
    <property type="entry name" value="NO2/SO3_Rdtase_4Fe4S_dom"/>
</dbReference>
<comment type="cofactor">
    <cofactor evidence="1">
        <name>siroheme</name>
        <dbReference type="ChEBI" id="CHEBI:60052"/>
    </cofactor>
</comment>
<organism evidence="15 16">
    <name type="scientific">Elliptochloris bilobata</name>
    <dbReference type="NCBI Taxonomy" id="381761"/>
    <lineage>
        <taxon>Eukaryota</taxon>
        <taxon>Viridiplantae</taxon>
        <taxon>Chlorophyta</taxon>
        <taxon>core chlorophytes</taxon>
        <taxon>Trebouxiophyceae</taxon>
        <taxon>Trebouxiophyceae incertae sedis</taxon>
        <taxon>Elliptochloris clade</taxon>
        <taxon>Elliptochloris</taxon>
    </lineage>
</organism>
<evidence type="ECO:0000256" key="9">
    <source>
        <dbReference type="ARBA" id="ARBA00023014"/>
    </source>
</evidence>
<evidence type="ECO:0000256" key="5">
    <source>
        <dbReference type="ARBA" id="ARBA00022617"/>
    </source>
</evidence>
<evidence type="ECO:0000256" key="12">
    <source>
        <dbReference type="ARBA" id="ARBA00048538"/>
    </source>
</evidence>
<keyword evidence="16" id="KW-1185">Reference proteome</keyword>
<comment type="caution">
    <text evidence="15">The sequence shown here is derived from an EMBL/GenBank/DDBJ whole genome shotgun (WGS) entry which is preliminary data.</text>
</comment>
<evidence type="ECO:0000256" key="7">
    <source>
        <dbReference type="ARBA" id="ARBA00023002"/>
    </source>
</evidence>
<evidence type="ECO:0000313" key="15">
    <source>
        <dbReference type="EMBL" id="KAK9825867.1"/>
    </source>
</evidence>
<dbReference type="GO" id="GO:0051539">
    <property type="term" value="F:4 iron, 4 sulfur cluster binding"/>
    <property type="evidence" value="ECO:0007669"/>
    <property type="project" value="UniProtKB-KW"/>
</dbReference>
<keyword evidence="8" id="KW-0408">Iron</keyword>
<dbReference type="InterPro" id="IPR045854">
    <property type="entry name" value="NO2/SO3_Rdtase_4Fe4S_sf"/>
</dbReference>
<dbReference type="InterPro" id="IPR005117">
    <property type="entry name" value="NiRdtase/SiRdtase_haem-b_fer"/>
</dbReference>
<dbReference type="EC" id="1.7.7.1" evidence="10"/>
<evidence type="ECO:0000256" key="6">
    <source>
        <dbReference type="ARBA" id="ARBA00022723"/>
    </source>
</evidence>
<dbReference type="AlphaFoldDB" id="A0AAW1QWJ5"/>
<comment type="pathway">
    <text evidence="2">Nitrogen metabolism; nitrate reduction (assimilation).</text>
</comment>
<feature type="domain" description="Nitrite/sulphite reductase 4Fe-4S" evidence="13">
    <location>
        <begin position="237"/>
        <end position="395"/>
    </location>
</feature>
<evidence type="ECO:0000259" key="14">
    <source>
        <dbReference type="Pfam" id="PF03460"/>
    </source>
</evidence>
<dbReference type="Gene3D" id="3.90.480.20">
    <property type="match status" value="1"/>
</dbReference>
<dbReference type="PRINTS" id="PR00397">
    <property type="entry name" value="SIROHAEM"/>
</dbReference>
<comment type="catalytic activity">
    <reaction evidence="12">
        <text>6 oxidized [2Fe-2S]-[ferredoxin] + NH4(+) + 2 H2O = nitrite + 6 reduced [2Fe-2S]-[ferredoxin] + 8 H(+)</text>
        <dbReference type="Rhea" id="RHEA:18041"/>
        <dbReference type="Rhea" id="RHEA-COMP:10000"/>
        <dbReference type="Rhea" id="RHEA-COMP:10001"/>
        <dbReference type="ChEBI" id="CHEBI:15377"/>
        <dbReference type="ChEBI" id="CHEBI:15378"/>
        <dbReference type="ChEBI" id="CHEBI:16301"/>
        <dbReference type="ChEBI" id="CHEBI:28938"/>
        <dbReference type="ChEBI" id="CHEBI:33737"/>
        <dbReference type="ChEBI" id="CHEBI:33738"/>
        <dbReference type="EC" id="1.7.7.1"/>
    </reaction>
</comment>
<dbReference type="InterPro" id="IPR051329">
    <property type="entry name" value="NIR_SIR_4Fe-4S"/>
</dbReference>
<keyword evidence="9" id="KW-0411">Iron-sulfur</keyword>
<keyword evidence="5" id="KW-0349">Heme</keyword>
<keyword evidence="4" id="KW-0004">4Fe-4S</keyword>
<dbReference type="PANTHER" id="PTHR32439:SF0">
    <property type="entry name" value="FERREDOXIN--NITRITE REDUCTASE, CHLOROPLASTIC"/>
    <property type="match status" value="1"/>
</dbReference>
<dbReference type="SUPFAM" id="SSF56014">
    <property type="entry name" value="Nitrite and sulphite reductase 4Fe-4S domain-like"/>
    <property type="match status" value="2"/>
</dbReference>
<evidence type="ECO:0000256" key="3">
    <source>
        <dbReference type="ARBA" id="ARBA00010429"/>
    </source>
</evidence>
<keyword evidence="7" id="KW-0560">Oxidoreductase</keyword>
<dbReference type="GO" id="GO:0048307">
    <property type="term" value="F:ferredoxin-nitrite reductase activity"/>
    <property type="evidence" value="ECO:0007669"/>
    <property type="project" value="UniProtKB-EC"/>
</dbReference>
<reference evidence="15 16" key="1">
    <citation type="journal article" date="2024" name="Nat. Commun.">
        <title>Phylogenomics reveals the evolutionary origins of lichenization in chlorophyte algae.</title>
        <authorList>
            <person name="Puginier C."/>
            <person name="Libourel C."/>
            <person name="Otte J."/>
            <person name="Skaloud P."/>
            <person name="Haon M."/>
            <person name="Grisel S."/>
            <person name="Petersen M."/>
            <person name="Berrin J.G."/>
            <person name="Delaux P.M."/>
            <person name="Dal Grande F."/>
            <person name="Keller J."/>
        </authorList>
    </citation>
    <scope>NUCLEOTIDE SEQUENCE [LARGE SCALE GENOMIC DNA]</scope>
    <source>
        <strain evidence="15 16">SAG 245.80</strain>
    </source>
</reference>
<evidence type="ECO:0000256" key="4">
    <source>
        <dbReference type="ARBA" id="ARBA00022485"/>
    </source>
</evidence>
<dbReference type="Gene3D" id="3.30.413.10">
    <property type="entry name" value="Sulfite Reductase Hemoprotein, domain 1"/>
    <property type="match status" value="2"/>
</dbReference>
<evidence type="ECO:0000256" key="8">
    <source>
        <dbReference type="ARBA" id="ARBA00023004"/>
    </source>
</evidence>
<proteinExistence type="inferred from homology"/>
<dbReference type="Pfam" id="PF03460">
    <property type="entry name" value="NIR_SIR_ferr"/>
    <property type="match status" value="2"/>
</dbReference>
<sequence>MQTGGMVNVNMKLSQPQQLRSCANARLPARPAARTAAALRASSGNGVASANGASANGTGRRLVLEDPPLVSEEVSALMAEQGITDLEKSGLLYLSNDARARALAKKAAKPEKIKNEKGGHMMWSEVGELGQMIRKGDMSWEDLALDDIDIRLKWSGLFHRRKRAPGTFMMRLKAPNGELTAKQLRFLAGCIEPYGEKGCADITTRANMQLRGVTLGEADQIMQGLVEHGLSSVMSGMDNVRNMTGSPIAGIDPHEFLDVRPLNYALNDMITNFGHGNPALTNLPRKINIGLSPSRDDFPHTHINDVGLVACKDPATGEVGFNVELGGYFSIKRNATSIPGETFLAVDQVVPYCKALLEVFRDYGARIDRQKARLMWMVEDMGADKFRELVGEYMGGVTLRKGVHLKYDDVWARRDVLGVHPQKQPGFVWVGACVPAGRLFASDLRDFARVCEEYGDGTIRLTVEQDVIFPNVPEASVGAMRAEPIFQKYEIEPGNLTRGMVSCTGAQFCGVAIIETKNRAMAIVRKLEEQLDIPKKVRMHWTGCPNSCAQAQVADIGLMGGPARLDGKAVEGVRIFLGGTIGEGAALAAEFEKGIPCEESILLPMLRELLIERYGATPKAGVLAGAA</sequence>
<comment type="similarity">
    <text evidence="3">Belongs to the nitrite and sulfite reductase 4Fe-4S domain family.</text>
</comment>
<dbReference type="Proteomes" id="UP001445335">
    <property type="component" value="Unassembled WGS sequence"/>
</dbReference>
<dbReference type="GO" id="GO:0046872">
    <property type="term" value="F:metal ion binding"/>
    <property type="evidence" value="ECO:0007669"/>
    <property type="project" value="UniProtKB-KW"/>
</dbReference>
<dbReference type="NCBIfam" id="NF007125">
    <property type="entry name" value="PRK09566.1"/>
    <property type="match status" value="1"/>
</dbReference>
<evidence type="ECO:0000256" key="2">
    <source>
        <dbReference type="ARBA" id="ARBA00005096"/>
    </source>
</evidence>